<dbReference type="GO" id="GO:0006108">
    <property type="term" value="P:malate metabolic process"/>
    <property type="evidence" value="ECO:0007669"/>
    <property type="project" value="TreeGrafter"/>
</dbReference>
<dbReference type="Gene3D" id="3.40.50.720">
    <property type="entry name" value="NAD(P)-binding Rossmann-like Domain"/>
    <property type="match status" value="1"/>
</dbReference>
<dbReference type="PANTHER" id="PTHR23406:SF64">
    <property type="entry name" value="NADP-DEPENDENT MALIC ENZYME 3"/>
    <property type="match status" value="1"/>
</dbReference>
<dbReference type="SUPFAM" id="SSF51735">
    <property type="entry name" value="NAD(P)-binding Rossmann-fold domains"/>
    <property type="match status" value="1"/>
</dbReference>
<dbReference type="AlphaFoldDB" id="A0A9Q1KP27"/>
<gene>
    <name evidence="3" type="ORF">Cgig2_026446</name>
</gene>
<dbReference type="InterPro" id="IPR036291">
    <property type="entry name" value="NAD(P)-bd_dom_sf"/>
</dbReference>
<feature type="domain" description="Malic enzyme NAD-binding" evidence="2">
    <location>
        <begin position="86"/>
        <end position="123"/>
    </location>
</feature>
<proteinExistence type="predicted"/>
<protein>
    <recommendedName>
        <fullName evidence="5">Malic enzyme</fullName>
    </recommendedName>
</protein>
<accession>A0A9Q1KP27</accession>
<dbReference type="InterPro" id="IPR012302">
    <property type="entry name" value="Malic_NAD-bd"/>
</dbReference>
<dbReference type="GO" id="GO:0051287">
    <property type="term" value="F:NAD binding"/>
    <property type="evidence" value="ECO:0007669"/>
    <property type="project" value="InterPro"/>
</dbReference>
<keyword evidence="4" id="KW-1185">Reference proteome</keyword>
<dbReference type="Pfam" id="PF03949">
    <property type="entry name" value="Malic_M"/>
    <property type="match status" value="1"/>
</dbReference>
<dbReference type="GO" id="GO:0009507">
    <property type="term" value="C:chloroplast"/>
    <property type="evidence" value="ECO:0007669"/>
    <property type="project" value="TreeGrafter"/>
</dbReference>
<dbReference type="Gene3D" id="3.40.50.10380">
    <property type="entry name" value="Malic enzyme, N-terminal domain"/>
    <property type="match status" value="1"/>
</dbReference>
<sequence>MELGYDILSLLLLEEMNEKLFHELLIDNVEELLPMVYIPTVGEACQGYGSIFRHPQGLFFEDFADHNAFHVLAKYGSTHLVSNDDIQGTASLVLAGLLAAQKLAGKTLADQTFLFLGVGEACVSKNFWSSFSFFIAQHMQQAKQHNDSINLIEISV</sequence>
<evidence type="ECO:0000313" key="3">
    <source>
        <dbReference type="EMBL" id="KAJ8446948.1"/>
    </source>
</evidence>
<dbReference type="InterPro" id="IPR037062">
    <property type="entry name" value="Malic_N_dom_sf"/>
</dbReference>
<evidence type="ECO:0000313" key="4">
    <source>
        <dbReference type="Proteomes" id="UP001153076"/>
    </source>
</evidence>
<name>A0A9Q1KP27_9CARY</name>
<reference evidence="3" key="1">
    <citation type="submission" date="2022-04" db="EMBL/GenBank/DDBJ databases">
        <title>Carnegiea gigantea Genome sequencing and assembly v2.</title>
        <authorList>
            <person name="Copetti D."/>
            <person name="Sanderson M.J."/>
            <person name="Burquez A."/>
            <person name="Wojciechowski M.F."/>
        </authorList>
    </citation>
    <scope>NUCLEOTIDE SEQUENCE</scope>
    <source>
        <strain evidence="3">SGP5-SGP5p</strain>
        <tissue evidence="3">Aerial part</tissue>
    </source>
</reference>
<dbReference type="Pfam" id="PF00390">
    <property type="entry name" value="malic"/>
    <property type="match status" value="1"/>
</dbReference>
<feature type="domain" description="Malic enzyme N-terminal" evidence="1">
    <location>
        <begin position="15"/>
        <end position="60"/>
    </location>
</feature>
<dbReference type="EMBL" id="JAKOGI010000045">
    <property type="protein sequence ID" value="KAJ8446948.1"/>
    <property type="molecule type" value="Genomic_DNA"/>
</dbReference>
<dbReference type="PANTHER" id="PTHR23406">
    <property type="entry name" value="MALIC ENZYME-RELATED"/>
    <property type="match status" value="1"/>
</dbReference>
<dbReference type="GO" id="GO:0004473">
    <property type="term" value="F:malate dehydrogenase (decarboxylating) (NADP+) activity"/>
    <property type="evidence" value="ECO:0007669"/>
    <property type="project" value="TreeGrafter"/>
</dbReference>
<dbReference type="SUPFAM" id="SSF53223">
    <property type="entry name" value="Aminoacid dehydrogenase-like, N-terminal domain"/>
    <property type="match status" value="1"/>
</dbReference>
<dbReference type="Proteomes" id="UP001153076">
    <property type="component" value="Unassembled WGS sequence"/>
</dbReference>
<dbReference type="OrthoDB" id="5365701at2759"/>
<evidence type="ECO:0000259" key="2">
    <source>
        <dbReference type="Pfam" id="PF03949"/>
    </source>
</evidence>
<evidence type="ECO:0008006" key="5">
    <source>
        <dbReference type="Google" id="ProtNLM"/>
    </source>
</evidence>
<evidence type="ECO:0000259" key="1">
    <source>
        <dbReference type="Pfam" id="PF00390"/>
    </source>
</evidence>
<organism evidence="3 4">
    <name type="scientific">Carnegiea gigantea</name>
    <dbReference type="NCBI Taxonomy" id="171969"/>
    <lineage>
        <taxon>Eukaryota</taxon>
        <taxon>Viridiplantae</taxon>
        <taxon>Streptophyta</taxon>
        <taxon>Embryophyta</taxon>
        <taxon>Tracheophyta</taxon>
        <taxon>Spermatophyta</taxon>
        <taxon>Magnoliopsida</taxon>
        <taxon>eudicotyledons</taxon>
        <taxon>Gunneridae</taxon>
        <taxon>Pentapetalae</taxon>
        <taxon>Caryophyllales</taxon>
        <taxon>Cactineae</taxon>
        <taxon>Cactaceae</taxon>
        <taxon>Cactoideae</taxon>
        <taxon>Echinocereeae</taxon>
        <taxon>Carnegiea</taxon>
    </lineage>
</organism>
<dbReference type="InterPro" id="IPR046346">
    <property type="entry name" value="Aminoacid_DH-like_N_sf"/>
</dbReference>
<comment type="caution">
    <text evidence="3">The sequence shown here is derived from an EMBL/GenBank/DDBJ whole genome shotgun (WGS) entry which is preliminary data.</text>
</comment>
<dbReference type="InterPro" id="IPR012301">
    <property type="entry name" value="Malic_N_dom"/>
</dbReference>